<accession>J7RY15</accession>
<feature type="compositionally biased region" description="Polar residues" evidence="1">
    <location>
        <begin position="173"/>
        <end position="184"/>
    </location>
</feature>
<dbReference type="AlphaFoldDB" id="J7RY15"/>
<dbReference type="Proteomes" id="UP000006310">
    <property type="component" value="Chromosome 4"/>
</dbReference>
<dbReference type="KEGG" id="kng:KNAG_0D02420"/>
<proteinExistence type="predicted"/>
<feature type="compositionally biased region" description="Low complexity" evidence="1">
    <location>
        <begin position="198"/>
        <end position="209"/>
    </location>
</feature>
<gene>
    <name evidence="2" type="primary">KNAG0D02420</name>
    <name evidence="2" type="ordered locus">KNAG_0D02420</name>
</gene>
<feature type="compositionally biased region" description="Basic and acidic residues" evidence="1">
    <location>
        <begin position="185"/>
        <end position="197"/>
    </location>
</feature>
<keyword evidence="3" id="KW-1185">Reference proteome</keyword>
<dbReference type="RefSeq" id="XP_022464238.1">
    <property type="nucleotide sequence ID" value="XM_022607665.1"/>
</dbReference>
<dbReference type="GeneID" id="34525681"/>
<evidence type="ECO:0000313" key="2">
    <source>
        <dbReference type="EMBL" id="CCK69992.1"/>
    </source>
</evidence>
<organism evidence="2 3">
    <name type="scientific">Huiozyma naganishii (strain ATCC MYA-139 / BCRC 22969 / CBS 8797 / KCTC 17520 / NBRC 10181 / NCYC 3082 / Yp74L-3)</name>
    <name type="common">Yeast</name>
    <name type="synonym">Kazachstania naganishii</name>
    <dbReference type="NCBI Taxonomy" id="1071383"/>
    <lineage>
        <taxon>Eukaryota</taxon>
        <taxon>Fungi</taxon>
        <taxon>Dikarya</taxon>
        <taxon>Ascomycota</taxon>
        <taxon>Saccharomycotina</taxon>
        <taxon>Saccharomycetes</taxon>
        <taxon>Saccharomycetales</taxon>
        <taxon>Saccharomycetaceae</taxon>
        <taxon>Huiozyma</taxon>
    </lineage>
</organism>
<dbReference type="EMBL" id="HE978317">
    <property type="protein sequence ID" value="CCK69992.1"/>
    <property type="molecule type" value="Genomic_DNA"/>
</dbReference>
<sequence>MLNRKIILSQETQKKSFDIDDSCLYDPMSNVHKTNNENIQTGKAHLQITKSSSNVDFIKCPSKPFPYLIGKISLDDQLVSNYSDDRISKPAQGILNPRERFLSENTNISGMPKSSCDTESRIVGEPSKENQHSNHLITGKMQVKNKADHQVSKINKKETGKMYAGFRLDKTLPTTTSADQTTPDDNIKGLLGKDESQKSQSNSCSRSTQIVSDPTLLLNDAKTANDDGNLTPKNQKSFKPKIIYENTWNKYSTLTNTFNDGRITACPHAEEPNILQSSDNRVGTVLPIDQTNNVQSSGLPLWASSHRHAWLPPEYRGLYGKSLAAAGWIRKFFVITKERGRILRELYIKRDSKSCDSCNICMLFKDEFLAKHKILVSLGRDVQRRLPVISHLIQRRDEAIHSRIILLSGKQLWTATALERTLIKYERLNARIVTILEELYRVQTLVMTNIWDIIQIMDENLLLLKSYR</sequence>
<evidence type="ECO:0000313" key="3">
    <source>
        <dbReference type="Proteomes" id="UP000006310"/>
    </source>
</evidence>
<reference evidence="2 3" key="1">
    <citation type="journal article" date="2011" name="Proc. Natl. Acad. Sci. U.S.A.">
        <title>Evolutionary erosion of yeast sex chromosomes by mating-type switching accidents.</title>
        <authorList>
            <person name="Gordon J.L."/>
            <person name="Armisen D."/>
            <person name="Proux-Wera E."/>
            <person name="Oheigeartaigh S.S."/>
            <person name="Byrne K.P."/>
            <person name="Wolfe K.H."/>
        </authorList>
    </citation>
    <scope>NUCLEOTIDE SEQUENCE [LARGE SCALE GENOMIC DNA]</scope>
    <source>
        <strain evidence="3">ATCC MYA-139 / BCRC 22969 / CBS 8797 / CCRC 22969 / KCTC 17520 / NBRC 10181 / NCYC 3082</strain>
    </source>
</reference>
<dbReference type="HOGENOM" id="CLU_584024_0_0_1"/>
<evidence type="ECO:0000256" key="1">
    <source>
        <dbReference type="SAM" id="MobiDB-lite"/>
    </source>
</evidence>
<reference evidence="3" key="2">
    <citation type="submission" date="2012-08" db="EMBL/GenBank/DDBJ databases">
        <title>Genome sequence of Kazachstania naganishii.</title>
        <authorList>
            <person name="Gordon J.L."/>
            <person name="Armisen D."/>
            <person name="Proux-Wera E."/>
            <person name="OhEigeartaigh S.S."/>
            <person name="Byrne K.P."/>
            <person name="Wolfe K.H."/>
        </authorList>
    </citation>
    <scope>NUCLEOTIDE SEQUENCE [LARGE SCALE GENOMIC DNA]</scope>
    <source>
        <strain evidence="3">ATCC MYA-139 / BCRC 22969 / CBS 8797 / CCRC 22969 / KCTC 17520 / NBRC 10181 / NCYC 3082</strain>
    </source>
</reference>
<feature type="region of interest" description="Disordered" evidence="1">
    <location>
        <begin position="173"/>
        <end position="234"/>
    </location>
</feature>
<protein>
    <submittedName>
        <fullName evidence="2">Uncharacterized protein</fullName>
    </submittedName>
</protein>
<name>J7RY15_HUIN7</name>